<evidence type="ECO:0000313" key="17">
    <source>
        <dbReference type="Proteomes" id="UP000224567"/>
    </source>
</evidence>
<protein>
    <recommendedName>
        <fullName evidence="2">peroxidase</fullName>
        <ecNumber evidence="2">1.11.1.7</ecNumber>
    </recommendedName>
</protein>
<comment type="caution">
    <text evidence="16">The sequence shown here is derived from an EMBL/GenBank/DDBJ whole genome shotgun (WGS) entry which is preliminary data.</text>
</comment>
<keyword evidence="17" id="KW-1185">Reference proteome</keyword>
<dbReference type="Pfam" id="PF00141">
    <property type="entry name" value="peroxidase"/>
    <property type="match status" value="1"/>
</dbReference>
<evidence type="ECO:0000256" key="8">
    <source>
        <dbReference type="ARBA" id="ARBA00023004"/>
    </source>
</evidence>
<evidence type="ECO:0000256" key="11">
    <source>
        <dbReference type="PIRSR" id="PIRSR600823-2"/>
    </source>
</evidence>
<feature type="binding site" evidence="12">
    <location>
        <position position="156"/>
    </location>
    <ligand>
        <name>Ca(2+)</name>
        <dbReference type="ChEBI" id="CHEBI:29108"/>
        <label>2</label>
    </ligand>
</feature>
<dbReference type="InterPro" id="IPR010255">
    <property type="entry name" value="Haem_peroxidase_sf"/>
</dbReference>
<dbReference type="OrthoDB" id="2113341at2759"/>
<evidence type="ECO:0000313" key="16">
    <source>
        <dbReference type="EMBL" id="PHT27657.1"/>
    </source>
</evidence>
<dbReference type="FunFam" id="1.10.420.10:FF:000001">
    <property type="entry name" value="Peroxidase"/>
    <property type="match status" value="1"/>
</dbReference>
<dbReference type="PRINTS" id="PR00461">
    <property type="entry name" value="PLPEROXIDASE"/>
</dbReference>
<keyword evidence="6 12" id="KW-0106">Calcium</keyword>
<feature type="binding site" description="axial binding residue" evidence="12">
    <location>
        <position position="107"/>
    </location>
    <ligand>
        <name>heme b</name>
        <dbReference type="ChEBI" id="CHEBI:60344"/>
    </ligand>
    <ligandPart>
        <name>Fe</name>
        <dbReference type="ChEBI" id="CHEBI:18248"/>
    </ligandPart>
</feature>
<dbReference type="PROSITE" id="PS50873">
    <property type="entry name" value="PEROXIDASE_4"/>
    <property type="match status" value="1"/>
</dbReference>
<keyword evidence="4" id="KW-0349">Heme</keyword>
<comment type="similarity">
    <text evidence="14">Belongs to the peroxidase family.</text>
</comment>
<evidence type="ECO:0000259" key="15">
    <source>
        <dbReference type="PROSITE" id="PS50873"/>
    </source>
</evidence>
<dbReference type="GO" id="GO:0006979">
    <property type="term" value="P:response to oxidative stress"/>
    <property type="evidence" value="ECO:0007669"/>
    <property type="project" value="InterPro"/>
</dbReference>
<dbReference type="Proteomes" id="UP000224567">
    <property type="component" value="Unassembled WGS sequence"/>
</dbReference>
<feature type="binding site" evidence="11">
    <location>
        <position position="77"/>
    </location>
    <ligand>
        <name>substrate</name>
    </ligand>
</feature>
<evidence type="ECO:0000256" key="7">
    <source>
        <dbReference type="ARBA" id="ARBA00023002"/>
    </source>
</evidence>
<dbReference type="InterPro" id="IPR000823">
    <property type="entry name" value="Peroxidase_pln"/>
</dbReference>
<keyword evidence="5 12" id="KW-0479">Metal-binding</keyword>
<dbReference type="PANTHER" id="PTHR31388:SF267">
    <property type="entry name" value="PEROXIDASE"/>
    <property type="match status" value="1"/>
</dbReference>
<evidence type="ECO:0000256" key="6">
    <source>
        <dbReference type="ARBA" id="ARBA00022837"/>
    </source>
</evidence>
<proteinExistence type="inferred from homology"/>
<dbReference type="AlphaFoldDB" id="A0A2G2V3X5"/>
<dbReference type="GO" id="GO:0046872">
    <property type="term" value="F:metal ion binding"/>
    <property type="evidence" value="ECO:0007669"/>
    <property type="project" value="UniProtKB-KW"/>
</dbReference>
<dbReference type="EMBL" id="MLFT02000334">
    <property type="protein sequence ID" value="PHT27657.1"/>
    <property type="molecule type" value="Genomic_DNA"/>
</dbReference>
<evidence type="ECO:0000256" key="3">
    <source>
        <dbReference type="ARBA" id="ARBA00022559"/>
    </source>
</evidence>
<reference evidence="16 17" key="1">
    <citation type="journal article" date="2017" name="Genome Biol.">
        <title>New reference genome sequences of hot pepper reveal the massive evolution of plant disease-resistance genes by retroduplication.</title>
        <authorList>
            <person name="Kim S."/>
            <person name="Park J."/>
            <person name="Yeom S.I."/>
            <person name="Kim Y.M."/>
            <person name="Seo E."/>
            <person name="Kim K.T."/>
            <person name="Kim M.S."/>
            <person name="Lee J.M."/>
            <person name="Cheong K."/>
            <person name="Shin H.S."/>
            <person name="Kim S.B."/>
            <person name="Han K."/>
            <person name="Lee J."/>
            <person name="Park M."/>
            <person name="Lee H.A."/>
            <person name="Lee H.Y."/>
            <person name="Lee Y."/>
            <person name="Oh S."/>
            <person name="Lee J.H."/>
            <person name="Choi E."/>
            <person name="Choi E."/>
            <person name="Lee S.E."/>
            <person name="Jeon J."/>
            <person name="Kim H."/>
            <person name="Choi G."/>
            <person name="Song H."/>
            <person name="Lee J."/>
            <person name="Lee S.C."/>
            <person name="Kwon J.K."/>
            <person name="Lee H.Y."/>
            <person name="Koo N."/>
            <person name="Hong Y."/>
            <person name="Kim R.W."/>
            <person name="Kang W.H."/>
            <person name="Huh J.H."/>
            <person name="Kang B.C."/>
            <person name="Yang T.J."/>
            <person name="Lee Y.H."/>
            <person name="Bennetzen J.L."/>
            <person name="Choi D."/>
        </authorList>
    </citation>
    <scope>NUCLEOTIDE SEQUENCE [LARGE SCALE GENOMIC DNA]</scope>
    <source>
        <strain evidence="17">cv. PBC81</strain>
        <tissue evidence="16">Leaf</tissue>
    </source>
</reference>
<evidence type="ECO:0000256" key="2">
    <source>
        <dbReference type="ARBA" id="ARBA00012313"/>
    </source>
</evidence>
<dbReference type="GO" id="GO:0020037">
    <property type="term" value="F:heme binding"/>
    <property type="evidence" value="ECO:0007669"/>
    <property type="project" value="InterPro"/>
</dbReference>
<keyword evidence="8 12" id="KW-0408">Iron</keyword>
<evidence type="ECO:0000256" key="14">
    <source>
        <dbReference type="RuleBase" id="RU004241"/>
    </source>
</evidence>
<dbReference type="SUPFAM" id="SSF48113">
    <property type="entry name" value="Heme-dependent peroxidases"/>
    <property type="match status" value="1"/>
</dbReference>
<comment type="function">
    <text evidence="10">Suggested to catalyze the deposition of the aromatic residues of suberin on the cell wall and thus play a role in cell-suberization.</text>
</comment>
<dbReference type="STRING" id="33114.A0A2G2V3X5"/>
<keyword evidence="3 16" id="KW-0575">Peroxidase</keyword>
<name>A0A2G2V3X5_CAPBA</name>
<feature type="domain" description="Plant heme peroxidase family profile" evidence="15">
    <location>
        <begin position="46"/>
        <end position="210"/>
    </location>
</feature>
<reference evidence="17" key="2">
    <citation type="journal article" date="2017" name="J. Anim. Genet.">
        <title>Multiple reference genome sequences of hot pepper reveal the massive evolution of plant disease resistance genes by retroduplication.</title>
        <authorList>
            <person name="Kim S."/>
            <person name="Park J."/>
            <person name="Yeom S.-I."/>
            <person name="Kim Y.-M."/>
            <person name="Seo E."/>
            <person name="Kim K.-T."/>
            <person name="Kim M.-S."/>
            <person name="Lee J.M."/>
            <person name="Cheong K."/>
            <person name="Shin H.-S."/>
            <person name="Kim S.-B."/>
            <person name="Han K."/>
            <person name="Lee J."/>
            <person name="Park M."/>
            <person name="Lee H.-A."/>
            <person name="Lee H.-Y."/>
            <person name="Lee Y."/>
            <person name="Oh S."/>
            <person name="Lee J.H."/>
            <person name="Choi E."/>
            <person name="Choi E."/>
            <person name="Lee S.E."/>
            <person name="Jeon J."/>
            <person name="Kim H."/>
            <person name="Choi G."/>
            <person name="Song H."/>
            <person name="Lee J."/>
            <person name="Lee S.-C."/>
            <person name="Kwon J.-K."/>
            <person name="Lee H.-Y."/>
            <person name="Koo N."/>
            <person name="Hong Y."/>
            <person name="Kim R.W."/>
            <person name="Kang W.-H."/>
            <person name="Huh J.H."/>
            <person name="Kang B.-C."/>
            <person name="Yang T.-J."/>
            <person name="Lee Y.-H."/>
            <person name="Bennetzen J.L."/>
            <person name="Choi D."/>
        </authorList>
    </citation>
    <scope>NUCLEOTIDE SEQUENCE [LARGE SCALE GENOMIC DNA]</scope>
    <source>
        <strain evidence="17">cv. PBC81</strain>
    </source>
</reference>
<evidence type="ECO:0000256" key="13">
    <source>
        <dbReference type="PIRSR" id="PIRSR600823-5"/>
    </source>
</evidence>
<evidence type="ECO:0000256" key="10">
    <source>
        <dbReference type="ARBA" id="ARBA00053519"/>
    </source>
</evidence>
<feature type="binding site" evidence="12">
    <location>
        <position position="151"/>
    </location>
    <ligand>
        <name>Ca(2+)</name>
        <dbReference type="ChEBI" id="CHEBI:29108"/>
        <label>2</label>
    </ligand>
</feature>
<feature type="disulfide bond" evidence="13">
    <location>
        <begin position="114"/>
        <end position="135"/>
    </location>
</feature>
<evidence type="ECO:0000256" key="9">
    <source>
        <dbReference type="ARBA" id="ARBA00023157"/>
    </source>
</evidence>
<accession>A0A2G2V3X5</accession>
<dbReference type="PRINTS" id="PR00458">
    <property type="entry name" value="PEROXIDASE"/>
</dbReference>
<sequence>MKDSKLLLPEKYSHRLTVESQKEIRPTICRRRLKEEILQNCWLGEAGEREWRDIVPCETRPKRCKDRNFTGALTQLPAPFDDLNVQLRKFSAKGLSARKMVTLVGAHTVGFMQCVTLFDDRNINPAMKPTLRCGCPVINNNTNLVPLDLMTPEFFDKFYYNDLIRNQGLFFSDQVLMGSSVTADVVRTYNSNSGLFLREFNDAMMKMGDLPPSRRV</sequence>
<dbReference type="PANTHER" id="PTHR31388">
    <property type="entry name" value="PEROXIDASE 72-RELATED"/>
    <property type="match status" value="1"/>
</dbReference>
<evidence type="ECO:0000256" key="5">
    <source>
        <dbReference type="ARBA" id="ARBA00022723"/>
    </source>
</evidence>
<evidence type="ECO:0000256" key="4">
    <source>
        <dbReference type="ARBA" id="ARBA00022617"/>
    </source>
</evidence>
<evidence type="ECO:0000256" key="1">
    <source>
        <dbReference type="ARBA" id="ARBA00000189"/>
    </source>
</evidence>
<dbReference type="Gene3D" id="1.10.520.10">
    <property type="match status" value="1"/>
</dbReference>
<dbReference type="GO" id="GO:0140825">
    <property type="term" value="F:lactoperoxidase activity"/>
    <property type="evidence" value="ECO:0007669"/>
    <property type="project" value="UniProtKB-EC"/>
</dbReference>
<comment type="cofactor">
    <cofactor evidence="12">
        <name>heme b</name>
        <dbReference type="ChEBI" id="CHEBI:60344"/>
    </cofactor>
    <text evidence="12">Binds 1 heme b (iron(II)-protoporphyrin IX) group per subunit.</text>
</comment>
<feature type="binding site" evidence="12">
    <location>
        <position position="108"/>
    </location>
    <ligand>
        <name>Ca(2+)</name>
        <dbReference type="ChEBI" id="CHEBI:29108"/>
        <label>2</label>
    </ligand>
</feature>
<organism evidence="16 17">
    <name type="scientific">Capsicum baccatum</name>
    <name type="common">Peruvian pepper</name>
    <dbReference type="NCBI Taxonomy" id="33114"/>
    <lineage>
        <taxon>Eukaryota</taxon>
        <taxon>Viridiplantae</taxon>
        <taxon>Streptophyta</taxon>
        <taxon>Embryophyta</taxon>
        <taxon>Tracheophyta</taxon>
        <taxon>Spermatophyta</taxon>
        <taxon>Magnoliopsida</taxon>
        <taxon>eudicotyledons</taxon>
        <taxon>Gunneridae</taxon>
        <taxon>Pentapetalae</taxon>
        <taxon>asterids</taxon>
        <taxon>lamiids</taxon>
        <taxon>Solanales</taxon>
        <taxon>Solanaceae</taxon>
        <taxon>Solanoideae</taxon>
        <taxon>Capsiceae</taxon>
        <taxon>Capsicum</taxon>
    </lineage>
</organism>
<feature type="binding site" evidence="12">
    <location>
        <position position="148"/>
    </location>
    <ligand>
        <name>Ca(2+)</name>
        <dbReference type="ChEBI" id="CHEBI:29108"/>
        <label>2</label>
    </ligand>
</feature>
<comment type="cofactor">
    <cofactor evidence="12">
        <name>Ca(2+)</name>
        <dbReference type="ChEBI" id="CHEBI:29108"/>
    </cofactor>
    <text evidence="12">Binds 2 calcium ions per subunit.</text>
</comment>
<keyword evidence="9 13" id="KW-1015">Disulfide bond</keyword>
<dbReference type="Gene3D" id="1.10.420.10">
    <property type="entry name" value="Peroxidase, domain 2"/>
    <property type="match status" value="1"/>
</dbReference>
<comment type="catalytic activity">
    <reaction evidence="1">
        <text>2 a phenolic donor + H2O2 = 2 a phenolic radical donor + 2 H2O</text>
        <dbReference type="Rhea" id="RHEA:56136"/>
        <dbReference type="ChEBI" id="CHEBI:15377"/>
        <dbReference type="ChEBI" id="CHEBI:16240"/>
        <dbReference type="ChEBI" id="CHEBI:139520"/>
        <dbReference type="ChEBI" id="CHEBI:139521"/>
        <dbReference type="EC" id="1.11.1.7"/>
    </reaction>
</comment>
<evidence type="ECO:0000256" key="12">
    <source>
        <dbReference type="PIRSR" id="PIRSR600823-3"/>
    </source>
</evidence>
<keyword evidence="7" id="KW-0560">Oxidoreductase</keyword>
<dbReference type="EC" id="1.11.1.7" evidence="2"/>
<dbReference type="InterPro" id="IPR002016">
    <property type="entry name" value="Haem_peroxidase"/>
</dbReference>
<gene>
    <name evidence="16" type="ORF">CQW23_32740</name>
</gene>